<keyword evidence="4" id="KW-0805">Transcription regulation</keyword>
<dbReference type="GO" id="GO:0043565">
    <property type="term" value="F:sequence-specific DNA binding"/>
    <property type="evidence" value="ECO:0007669"/>
    <property type="project" value="TreeGrafter"/>
</dbReference>
<keyword evidence="6" id="KW-0804">Transcription</keyword>
<evidence type="ECO:0000256" key="6">
    <source>
        <dbReference type="ARBA" id="ARBA00023163"/>
    </source>
</evidence>
<dbReference type="PANTHER" id="PTHR47782">
    <property type="entry name" value="ZN(II)2CYS6 TRANSCRIPTION FACTOR (EUROFUNG)-RELATED"/>
    <property type="match status" value="1"/>
</dbReference>
<evidence type="ECO:0000256" key="1">
    <source>
        <dbReference type="ARBA" id="ARBA00004123"/>
    </source>
</evidence>
<keyword evidence="2" id="KW-0479">Metal-binding</keyword>
<dbReference type="SMART" id="SM00906">
    <property type="entry name" value="Fungal_trans"/>
    <property type="match status" value="1"/>
</dbReference>
<protein>
    <recommendedName>
        <fullName evidence="8">Xylanolytic transcriptional activator regulatory domain-containing protein</fullName>
    </recommendedName>
</protein>
<dbReference type="RefSeq" id="XP_018191759.1">
    <property type="nucleotide sequence ID" value="XM_018331492.1"/>
</dbReference>
<evidence type="ECO:0000256" key="7">
    <source>
        <dbReference type="ARBA" id="ARBA00023242"/>
    </source>
</evidence>
<dbReference type="GO" id="GO:0006351">
    <property type="term" value="P:DNA-templated transcription"/>
    <property type="evidence" value="ECO:0007669"/>
    <property type="project" value="InterPro"/>
</dbReference>
<dbReference type="STRING" id="1328760.A0A165JGG5"/>
<dbReference type="GeneID" id="28896629"/>
<evidence type="ECO:0000256" key="5">
    <source>
        <dbReference type="ARBA" id="ARBA00023125"/>
    </source>
</evidence>
<feature type="domain" description="Xylanolytic transcriptional activator regulatory" evidence="8">
    <location>
        <begin position="145"/>
        <end position="218"/>
    </location>
</feature>
<evidence type="ECO:0000256" key="4">
    <source>
        <dbReference type="ARBA" id="ARBA00023015"/>
    </source>
</evidence>
<dbReference type="GO" id="GO:0008270">
    <property type="term" value="F:zinc ion binding"/>
    <property type="evidence" value="ECO:0007669"/>
    <property type="project" value="InterPro"/>
</dbReference>
<dbReference type="PANTHER" id="PTHR47782:SF12">
    <property type="entry name" value="ZN(II)2CYS6 TRANSCRIPTION FACTOR (EUROFUNG)"/>
    <property type="match status" value="1"/>
</dbReference>
<keyword evidence="5" id="KW-0238">DNA-binding</keyword>
<dbReference type="GO" id="GO:0045944">
    <property type="term" value="P:positive regulation of transcription by RNA polymerase II"/>
    <property type="evidence" value="ECO:0007669"/>
    <property type="project" value="TreeGrafter"/>
</dbReference>
<dbReference type="GO" id="GO:0000981">
    <property type="term" value="F:DNA-binding transcription factor activity, RNA polymerase II-specific"/>
    <property type="evidence" value="ECO:0007669"/>
    <property type="project" value="TreeGrafter"/>
</dbReference>
<evidence type="ECO:0000313" key="10">
    <source>
        <dbReference type="Proteomes" id="UP000076632"/>
    </source>
</evidence>
<keyword evidence="7" id="KW-0539">Nucleus</keyword>
<dbReference type="Pfam" id="PF04082">
    <property type="entry name" value="Fungal_trans"/>
    <property type="match status" value="1"/>
</dbReference>
<dbReference type="CDD" id="cd12148">
    <property type="entry name" value="fungal_TF_MHR"/>
    <property type="match status" value="1"/>
</dbReference>
<sequence>MASLTVHPMEIRCTEARPVLAALPSRRAAKFILSNYIGRVHMWWPILHLPSLRNGYDKIFTEPNRCDAFQKFVVFITLALGSFEGRKTMDRAMPPDIFTPSDYFATSSRFYAEMRSRRTLQALQATLLICLWLMRTPTASASEDLWQLSRFAISSAQAMGCHRNHPRRDIDASERELRSRIWWCSYALERTIAVALGRTLSLRNQAIDTPYPRNNADDALTDEEAKYASAFKSMGIIPAVHLFRLTRILGDTLESVYIARPRVRPSLSLKATRQVSEDIRTELRRWEQEIDLYTPIGSRENKELRIRHSLASLLLNRPSPSFPLPAQENMQACLSASSTAITLWTELLDEKELKITWNLFHDVFISGLSWLYCGWRTTSMDDETIIANARSCLRILEHTCNEAGYSRRHLGLFDKLTRITIATRQLRQEAPNMSSMTESNVPMDVDLDGSLDQLLSNLDWSYGRQDNEATDPWMSAFISDIEKLHQEISRQPQ</sequence>
<proteinExistence type="predicted"/>
<dbReference type="OrthoDB" id="25921at2759"/>
<accession>A0A165JGG5</accession>
<reference evidence="9 10" key="1">
    <citation type="journal article" date="2016" name="Fungal Biol.">
        <title>The genome of Xylona heveae provides a window into fungal endophytism.</title>
        <authorList>
            <person name="Gazis R."/>
            <person name="Kuo A."/>
            <person name="Riley R."/>
            <person name="LaButti K."/>
            <person name="Lipzen A."/>
            <person name="Lin J."/>
            <person name="Amirebrahimi M."/>
            <person name="Hesse C.N."/>
            <person name="Spatafora J.W."/>
            <person name="Henrissat B."/>
            <person name="Hainaut M."/>
            <person name="Grigoriev I.V."/>
            <person name="Hibbett D.S."/>
        </authorList>
    </citation>
    <scope>NUCLEOTIDE SEQUENCE [LARGE SCALE GENOMIC DNA]</scope>
    <source>
        <strain evidence="9 10">TC161</strain>
    </source>
</reference>
<dbReference type="InParanoid" id="A0A165JGG5"/>
<dbReference type="GO" id="GO:0005634">
    <property type="term" value="C:nucleus"/>
    <property type="evidence" value="ECO:0007669"/>
    <property type="project" value="UniProtKB-SubCell"/>
</dbReference>
<dbReference type="Proteomes" id="UP000076632">
    <property type="component" value="Unassembled WGS sequence"/>
</dbReference>
<evidence type="ECO:0000313" key="9">
    <source>
        <dbReference type="EMBL" id="KZF26204.1"/>
    </source>
</evidence>
<evidence type="ECO:0000256" key="2">
    <source>
        <dbReference type="ARBA" id="ARBA00022723"/>
    </source>
</evidence>
<gene>
    <name evidence="9" type="ORF">L228DRAFT_242637</name>
</gene>
<keyword evidence="3" id="KW-0862">Zinc</keyword>
<name>A0A165JGG5_XYLHT</name>
<dbReference type="InterPro" id="IPR052202">
    <property type="entry name" value="Yeast_MetPath_Reg"/>
</dbReference>
<organism evidence="9 10">
    <name type="scientific">Xylona heveae (strain CBS 132557 / TC161)</name>
    <dbReference type="NCBI Taxonomy" id="1328760"/>
    <lineage>
        <taxon>Eukaryota</taxon>
        <taxon>Fungi</taxon>
        <taxon>Dikarya</taxon>
        <taxon>Ascomycota</taxon>
        <taxon>Pezizomycotina</taxon>
        <taxon>Xylonomycetes</taxon>
        <taxon>Xylonales</taxon>
        <taxon>Xylonaceae</taxon>
        <taxon>Xylona</taxon>
    </lineage>
</organism>
<evidence type="ECO:0000259" key="8">
    <source>
        <dbReference type="SMART" id="SM00906"/>
    </source>
</evidence>
<evidence type="ECO:0000256" key="3">
    <source>
        <dbReference type="ARBA" id="ARBA00022833"/>
    </source>
</evidence>
<dbReference type="InterPro" id="IPR007219">
    <property type="entry name" value="XnlR_reg_dom"/>
</dbReference>
<comment type="subcellular location">
    <subcellularLocation>
        <location evidence="1">Nucleus</location>
    </subcellularLocation>
</comment>
<dbReference type="AlphaFoldDB" id="A0A165JGG5"/>
<dbReference type="EMBL" id="KV407454">
    <property type="protein sequence ID" value="KZF26204.1"/>
    <property type="molecule type" value="Genomic_DNA"/>
</dbReference>
<keyword evidence="10" id="KW-1185">Reference proteome</keyword>
<dbReference type="OMA" id="LEHTCNE"/>